<dbReference type="InterPro" id="IPR003856">
    <property type="entry name" value="LPS_length_determ_N"/>
</dbReference>
<sequence length="743" mass="79826">MSQNPGEFIPIGRLSSRAALGADTQPSLPPEQMFHEIINLVRRRRLFIAKVVLAGTLLTGVAAFVVPPAYTATAQFMFEPTQAQMAAGLLETVVDTHIATLMSDARLRDVLKALPDLPQYKAVSARAVSQMANPTLGDRLRGSLVAIGKGLKNVVLPSPNPPEALQAANGLPSLDAMKNSLLVRQERRSNVISISYRDVDPERAAIIVNQVVQTHVDRLTDRMQQQADALRTGLDNRLIQSQAELEAADEALRAHVSAHGTPSADAAAGELTAETSRQLELVRSELLRRQERLEQVRKLQLSGAPPEKIDALLREPLVGTQFARAVAPITAPESQADVNSGTIAAKPTVSGADSEQRLQRLEHDVDVFRLQEHSLAERIASLQAASGADLAQRRERQTLERRAATAADVVRDLLRQQQQLKDPSSTGVQILAQASVPQRPSSLSPYLYISAAMIAFAALGGGAASVLERMDRSLRSERELATTLGIGCIGLVPEPEEGRYNGRWRLPECPSPPYDQAIEAVAAVALEVIQHRGDGKILAVTSSGPGEGKTALAVGIAAYAARFQRRVLLICADAPSQDVKLTGLSSETNLDSDVSAQRASLEIRRDSALGFDCLALDEIGDANTASLVGSQLANSLDKLRDRYDYMIIAAPGVFESAGIRILAARVDGVLFAVRWGSTRRDVAANAIELLMKPALLSGGPRPKIFAVLTRVNLKAHAGYRRGDTGEFLGKRPQRSGGSGLHVS</sequence>
<feature type="transmembrane region" description="Helical" evidence="7">
    <location>
        <begin position="47"/>
        <end position="70"/>
    </location>
</feature>
<evidence type="ECO:0000313" key="9">
    <source>
        <dbReference type="EMBL" id="SDF21058.1"/>
    </source>
</evidence>
<dbReference type="InterPro" id="IPR027417">
    <property type="entry name" value="P-loop_NTPase"/>
</dbReference>
<dbReference type="PANTHER" id="PTHR32309">
    <property type="entry name" value="TYROSINE-PROTEIN KINASE"/>
    <property type="match status" value="1"/>
</dbReference>
<organism evidence="9 10">
    <name type="scientific">Bosea robiniae</name>
    <dbReference type="NCBI Taxonomy" id="1036780"/>
    <lineage>
        <taxon>Bacteria</taxon>
        <taxon>Pseudomonadati</taxon>
        <taxon>Pseudomonadota</taxon>
        <taxon>Alphaproteobacteria</taxon>
        <taxon>Hyphomicrobiales</taxon>
        <taxon>Boseaceae</taxon>
        <taxon>Bosea</taxon>
    </lineage>
</organism>
<evidence type="ECO:0000256" key="2">
    <source>
        <dbReference type="ARBA" id="ARBA00022475"/>
    </source>
</evidence>
<evidence type="ECO:0000256" key="1">
    <source>
        <dbReference type="ARBA" id="ARBA00004651"/>
    </source>
</evidence>
<keyword evidence="2" id="KW-1003">Cell membrane</keyword>
<comment type="subcellular location">
    <subcellularLocation>
        <location evidence="1">Cell membrane</location>
        <topology evidence="1">Multi-pass membrane protein</topology>
    </subcellularLocation>
</comment>
<reference evidence="9 10" key="1">
    <citation type="submission" date="2016-10" db="EMBL/GenBank/DDBJ databases">
        <authorList>
            <person name="Varghese N."/>
            <person name="Submissions S."/>
        </authorList>
    </citation>
    <scope>NUCLEOTIDE SEQUENCE [LARGE SCALE GENOMIC DNA]</scope>
    <source>
        <strain evidence="9 10">DSM 26672</strain>
    </source>
</reference>
<dbReference type="Pfam" id="PF02706">
    <property type="entry name" value="Wzz"/>
    <property type="match status" value="1"/>
</dbReference>
<evidence type="ECO:0000256" key="7">
    <source>
        <dbReference type="SAM" id="Phobius"/>
    </source>
</evidence>
<evidence type="ECO:0000313" key="10">
    <source>
        <dbReference type="Proteomes" id="UP000199468"/>
    </source>
</evidence>
<feature type="region of interest" description="Disordered" evidence="6">
    <location>
        <begin position="724"/>
        <end position="743"/>
    </location>
</feature>
<dbReference type="PANTHER" id="PTHR32309:SF13">
    <property type="entry name" value="FERRIC ENTEROBACTIN TRANSPORT PROTEIN FEPE"/>
    <property type="match status" value="1"/>
</dbReference>
<feature type="domain" description="Polysaccharide chain length determinant N-terminal" evidence="8">
    <location>
        <begin position="35"/>
        <end position="110"/>
    </location>
</feature>
<protein>
    <submittedName>
        <fullName evidence="9">Uncharacterized protein involved in exopolysaccharide biosynthesis</fullName>
    </submittedName>
</protein>
<evidence type="ECO:0000259" key="8">
    <source>
        <dbReference type="Pfam" id="PF02706"/>
    </source>
</evidence>
<name>A0ABY0NAQ0_9HYPH</name>
<keyword evidence="5 7" id="KW-0472">Membrane</keyword>
<evidence type="ECO:0000256" key="6">
    <source>
        <dbReference type="SAM" id="MobiDB-lite"/>
    </source>
</evidence>
<dbReference type="RefSeq" id="WP_091855367.1">
    <property type="nucleotide sequence ID" value="NZ_FNBZ01000001.1"/>
</dbReference>
<proteinExistence type="predicted"/>
<evidence type="ECO:0000256" key="3">
    <source>
        <dbReference type="ARBA" id="ARBA00022692"/>
    </source>
</evidence>
<dbReference type="SUPFAM" id="SSF52540">
    <property type="entry name" value="P-loop containing nucleoside triphosphate hydrolases"/>
    <property type="match status" value="1"/>
</dbReference>
<evidence type="ECO:0000256" key="4">
    <source>
        <dbReference type="ARBA" id="ARBA00022989"/>
    </source>
</evidence>
<keyword evidence="4 7" id="KW-1133">Transmembrane helix</keyword>
<keyword evidence="10" id="KW-1185">Reference proteome</keyword>
<dbReference type="Gene3D" id="3.40.50.300">
    <property type="entry name" value="P-loop containing nucleotide triphosphate hydrolases"/>
    <property type="match status" value="1"/>
</dbReference>
<comment type="caution">
    <text evidence="9">The sequence shown here is derived from an EMBL/GenBank/DDBJ whole genome shotgun (WGS) entry which is preliminary data.</text>
</comment>
<gene>
    <name evidence="9" type="ORF">SAMN05421844_10163</name>
</gene>
<keyword evidence="3 7" id="KW-0812">Transmembrane</keyword>
<dbReference type="Proteomes" id="UP000199468">
    <property type="component" value="Unassembled WGS sequence"/>
</dbReference>
<evidence type="ECO:0000256" key="5">
    <source>
        <dbReference type="ARBA" id="ARBA00023136"/>
    </source>
</evidence>
<dbReference type="EMBL" id="FNBZ01000001">
    <property type="protein sequence ID" value="SDF21058.1"/>
    <property type="molecule type" value="Genomic_DNA"/>
</dbReference>
<accession>A0ABY0NAQ0</accession>
<dbReference type="InterPro" id="IPR050445">
    <property type="entry name" value="Bact_polysacc_biosynth/exp"/>
</dbReference>